<dbReference type="Proteomes" id="UP000305109">
    <property type="component" value="Unassembled WGS sequence"/>
</dbReference>
<gene>
    <name evidence="3" type="ORF">FCG67_16875</name>
</gene>
<evidence type="ECO:0000259" key="2">
    <source>
        <dbReference type="Pfam" id="PF02517"/>
    </source>
</evidence>
<evidence type="ECO:0000313" key="3">
    <source>
        <dbReference type="EMBL" id="TJZ76395.1"/>
    </source>
</evidence>
<accession>A0ABY2RK03</accession>
<proteinExistence type="predicted"/>
<feature type="transmembrane region" description="Helical" evidence="1">
    <location>
        <begin position="172"/>
        <end position="192"/>
    </location>
</feature>
<protein>
    <submittedName>
        <fullName evidence="3">CPBP family intramembrane metalloprotease</fullName>
    </submittedName>
</protein>
<keyword evidence="1" id="KW-0472">Membrane</keyword>
<comment type="caution">
    <text evidence="3">The sequence shown here is derived from an EMBL/GenBank/DDBJ whole genome shotgun (WGS) entry which is preliminary data.</text>
</comment>
<evidence type="ECO:0000313" key="4">
    <source>
        <dbReference type="Proteomes" id="UP000305109"/>
    </source>
</evidence>
<dbReference type="EMBL" id="SUMD01000008">
    <property type="protein sequence ID" value="TJZ76395.1"/>
    <property type="molecule type" value="Genomic_DNA"/>
</dbReference>
<feature type="transmembrane region" description="Helical" evidence="1">
    <location>
        <begin position="71"/>
        <end position="93"/>
    </location>
</feature>
<dbReference type="InterPro" id="IPR003675">
    <property type="entry name" value="Rce1/LyrA-like_dom"/>
</dbReference>
<keyword evidence="3" id="KW-0645">Protease</keyword>
<feature type="transmembrane region" description="Helical" evidence="1">
    <location>
        <begin position="9"/>
        <end position="26"/>
    </location>
</feature>
<feature type="transmembrane region" description="Helical" evidence="1">
    <location>
        <begin position="32"/>
        <end position="50"/>
    </location>
</feature>
<feature type="transmembrane region" description="Helical" evidence="1">
    <location>
        <begin position="199"/>
        <end position="221"/>
    </location>
</feature>
<feature type="transmembrane region" description="Helical" evidence="1">
    <location>
        <begin position="105"/>
        <end position="122"/>
    </location>
</feature>
<keyword evidence="1" id="KW-0812">Transmembrane</keyword>
<reference evidence="3 4" key="1">
    <citation type="submission" date="2019-04" db="EMBL/GenBank/DDBJ databases">
        <title>Rhodococcus oryzae sp. nov., a novel actinomycete isolated from rhizosphere soil of rice (Oryza sativa L.).</title>
        <authorList>
            <person name="Li C."/>
        </authorList>
    </citation>
    <scope>NUCLEOTIDE SEQUENCE [LARGE SCALE GENOMIC DNA]</scope>
    <source>
        <strain evidence="3 4">NEAU-CX67</strain>
    </source>
</reference>
<dbReference type="RefSeq" id="WP_136910870.1">
    <property type="nucleotide sequence ID" value="NZ_SUMD01000008.1"/>
</dbReference>
<keyword evidence="4" id="KW-1185">Reference proteome</keyword>
<name>A0ABY2RK03_9NOCA</name>
<organism evidence="3 4">
    <name type="scientific">Rhodococcus oryzae</name>
    <dbReference type="NCBI Taxonomy" id="2571143"/>
    <lineage>
        <taxon>Bacteria</taxon>
        <taxon>Bacillati</taxon>
        <taxon>Actinomycetota</taxon>
        <taxon>Actinomycetes</taxon>
        <taxon>Mycobacteriales</taxon>
        <taxon>Nocardiaceae</taxon>
        <taxon>Rhodococcus</taxon>
    </lineage>
</organism>
<feature type="domain" description="CAAX prenyl protease 2/Lysostaphin resistance protein A-like" evidence="2">
    <location>
        <begin position="107"/>
        <end position="211"/>
    </location>
</feature>
<dbReference type="PANTHER" id="PTHR35797">
    <property type="entry name" value="PROTEASE-RELATED"/>
    <property type="match status" value="1"/>
</dbReference>
<keyword evidence="3" id="KW-0482">Metalloprotease</keyword>
<keyword evidence="3" id="KW-0378">Hydrolase</keyword>
<feature type="transmembrane region" description="Helical" evidence="1">
    <location>
        <begin position="233"/>
        <end position="253"/>
    </location>
</feature>
<dbReference type="InterPro" id="IPR042150">
    <property type="entry name" value="MmRce1-like"/>
</dbReference>
<keyword evidence="1" id="KW-1133">Transmembrane helix</keyword>
<dbReference type="GO" id="GO:0008237">
    <property type="term" value="F:metallopeptidase activity"/>
    <property type="evidence" value="ECO:0007669"/>
    <property type="project" value="UniProtKB-KW"/>
</dbReference>
<feature type="transmembrane region" description="Helical" evidence="1">
    <location>
        <begin position="143"/>
        <end position="160"/>
    </location>
</feature>
<sequence length="278" mass="29951">MFPRLSDRAASIVYIALVLAVALGTANIAEGLLLAFSPLLVVLVMMLVVTREGHRRAGWRPLGMTRLGLRYWPFALLATAGVSALAIVGVALAGAGSLTARSGDWLQSLLVLCITGPILAFAEEIGWRGYLQPRLEFLGERRAMLVVGAVWICWHLPYILLTPYYHAEGQRALVLILFGGTVVAFSFLFGYLRIRSGSVWPAVLAHFAHNASFAVLATYVITTDHPVLVNEYLAGDTGLFVLVGTAACAIALARRGATEMTAFRGRPTPHPDVRPADG</sequence>
<evidence type="ECO:0000256" key="1">
    <source>
        <dbReference type="SAM" id="Phobius"/>
    </source>
</evidence>
<dbReference type="Pfam" id="PF02517">
    <property type="entry name" value="Rce1-like"/>
    <property type="match status" value="1"/>
</dbReference>
<dbReference type="PANTHER" id="PTHR35797:SF1">
    <property type="entry name" value="PROTEASE"/>
    <property type="match status" value="1"/>
</dbReference>